<dbReference type="InParanoid" id="A0A2J7RT45"/>
<dbReference type="Gene3D" id="3.30.420.10">
    <property type="entry name" value="Ribonuclease H-like superfamily/Ribonuclease H"/>
    <property type="match status" value="1"/>
</dbReference>
<proteinExistence type="predicted"/>
<dbReference type="GO" id="GO:0003676">
    <property type="term" value="F:nucleic acid binding"/>
    <property type="evidence" value="ECO:0007669"/>
    <property type="project" value="InterPro"/>
</dbReference>
<dbReference type="PANTHER" id="PTHR47326">
    <property type="entry name" value="TRANSPOSABLE ELEMENT TC3 TRANSPOSASE-LIKE PROTEIN"/>
    <property type="match status" value="1"/>
</dbReference>
<reference evidence="1 2" key="1">
    <citation type="submission" date="2017-12" db="EMBL/GenBank/DDBJ databases">
        <title>Hemimetabolous genomes reveal molecular basis of termite eusociality.</title>
        <authorList>
            <person name="Harrison M.C."/>
            <person name="Jongepier E."/>
            <person name="Robertson H.M."/>
            <person name="Arning N."/>
            <person name="Bitard-Feildel T."/>
            <person name="Chao H."/>
            <person name="Childers C.P."/>
            <person name="Dinh H."/>
            <person name="Doddapaneni H."/>
            <person name="Dugan S."/>
            <person name="Gowin J."/>
            <person name="Greiner C."/>
            <person name="Han Y."/>
            <person name="Hu H."/>
            <person name="Hughes D.S.T."/>
            <person name="Huylmans A.-K."/>
            <person name="Kemena C."/>
            <person name="Kremer L.P.M."/>
            <person name="Lee S.L."/>
            <person name="Lopez-Ezquerra A."/>
            <person name="Mallet L."/>
            <person name="Monroy-Kuhn J.M."/>
            <person name="Moser A."/>
            <person name="Murali S.C."/>
            <person name="Muzny D.M."/>
            <person name="Otani S."/>
            <person name="Piulachs M.-D."/>
            <person name="Poelchau M."/>
            <person name="Qu J."/>
            <person name="Schaub F."/>
            <person name="Wada-Katsumata A."/>
            <person name="Worley K.C."/>
            <person name="Xie Q."/>
            <person name="Ylla G."/>
            <person name="Poulsen M."/>
            <person name="Gibbs R.A."/>
            <person name="Schal C."/>
            <person name="Richards S."/>
            <person name="Belles X."/>
            <person name="Korb J."/>
            <person name="Bornberg-Bauer E."/>
        </authorList>
    </citation>
    <scope>NUCLEOTIDE SEQUENCE [LARGE SCALE GENOMIC DNA]</scope>
    <source>
        <tissue evidence="1">Whole body</tissue>
    </source>
</reference>
<gene>
    <name evidence="1" type="ORF">B7P43_G17057</name>
</gene>
<keyword evidence="2" id="KW-1185">Reference proteome</keyword>
<dbReference type="AlphaFoldDB" id="A0A2J7RT45"/>
<accession>A0A2J7RT45</accession>
<evidence type="ECO:0000313" key="1">
    <source>
        <dbReference type="EMBL" id="PNF44007.1"/>
    </source>
</evidence>
<dbReference type="STRING" id="105785.A0A2J7RT45"/>
<dbReference type="Proteomes" id="UP000235965">
    <property type="component" value="Unassembled WGS sequence"/>
</dbReference>
<sequence length="104" mass="11811">MCFQHDVAPAHCTNGVSGFLDEIFGNRWIGRGGPIAWPPRSSELNPLDFDRVFVSPVNDLPDLGARIRETIATVPKDMLERTWQEIEYRFDIVRAINGAHVEVY</sequence>
<protein>
    <submittedName>
        <fullName evidence="1">Uncharacterized protein</fullName>
    </submittedName>
</protein>
<organism evidence="1 2">
    <name type="scientific">Cryptotermes secundus</name>
    <dbReference type="NCBI Taxonomy" id="105785"/>
    <lineage>
        <taxon>Eukaryota</taxon>
        <taxon>Metazoa</taxon>
        <taxon>Ecdysozoa</taxon>
        <taxon>Arthropoda</taxon>
        <taxon>Hexapoda</taxon>
        <taxon>Insecta</taxon>
        <taxon>Pterygota</taxon>
        <taxon>Neoptera</taxon>
        <taxon>Polyneoptera</taxon>
        <taxon>Dictyoptera</taxon>
        <taxon>Blattodea</taxon>
        <taxon>Blattoidea</taxon>
        <taxon>Termitoidae</taxon>
        <taxon>Kalotermitidae</taxon>
        <taxon>Cryptotermitinae</taxon>
        <taxon>Cryptotermes</taxon>
    </lineage>
</organism>
<dbReference type="InterPro" id="IPR036397">
    <property type="entry name" value="RNaseH_sf"/>
</dbReference>
<dbReference type="PANTHER" id="PTHR47326:SF1">
    <property type="entry name" value="HTH PSQ-TYPE DOMAIN-CONTAINING PROTEIN"/>
    <property type="match status" value="1"/>
</dbReference>
<evidence type="ECO:0000313" key="2">
    <source>
        <dbReference type="Proteomes" id="UP000235965"/>
    </source>
</evidence>
<name>A0A2J7RT45_9NEOP</name>
<dbReference type="EMBL" id="NEVH01000012">
    <property type="protein sequence ID" value="PNF44007.1"/>
    <property type="molecule type" value="Genomic_DNA"/>
</dbReference>
<comment type="caution">
    <text evidence="1">The sequence shown here is derived from an EMBL/GenBank/DDBJ whole genome shotgun (WGS) entry which is preliminary data.</text>
</comment>